<proteinExistence type="predicted"/>
<accession>A0ACC2GWM1</accession>
<gene>
    <name evidence="1" type="ORF">DPEC_G00100170</name>
</gene>
<keyword evidence="2" id="KW-1185">Reference proteome</keyword>
<comment type="caution">
    <text evidence="1">The sequence shown here is derived from an EMBL/GenBank/DDBJ whole genome shotgun (WGS) entry which is preliminary data.</text>
</comment>
<evidence type="ECO:0000313" key="1">
    <source>
        <dbReference type="EMBL" id="KAJ8007998.1"/>
    </source>
</evidence>
<organism evidence="1 2">
    <name type="scientific">Dallia pectoralis</name>
    <name type="common">Alaska blackfish</name>
    <dbReference type="NCBI Taxonomy" id="75939"/>
    <lineage>
        <taxon>Eukaryota</taxon>
        <taxon>Metazoa</taxon>
        <taxon>Chordata</taxon>
        <taxon>Craniata</taxon>
        <taxon>Vertebrata</taxon>
        <taxon>Euteleostomi</taxon>
        <taxon>Actinopterygii</taxon>
        <taxon>Neopterygii</taxon>
        <taxon>Teleostei</taxon>
        <taxon>Protacanthopterygii</taxon>
        <taxon>Esociformes</taxon>
        <taxon>Umbridae</taxon>
        <taxon>Dallia</taxon>
    </lineage>
</organism>
<evidence type="ECO:0000313" key="2">
    <source>
        <dbReference type="Proteomes" id="UP001157502"/>
    </source>
</evidence>
<reference evidence="1" key="1">
    <citation type="submission" date="2021-05" db="EMBL/GenBank/DDBJ databases">
        <authorList>
            <person name="Pan Q."/>
            <person name="Jouanno E."/>
            <person name="Zahm M."/>
            <person name="Klopp C."/>
            <person name="Cabau C."/>
            <person name="Louis A."/>
            <person name="Berthelot C."/>
            <person name="Parey E."/>
            <person name="Roest Crollius H."/>
            <person name="Montfort J."/>
            <person name="Robinson-Rechavi M."/>
            <person name="Bouchez O."/>
            <person name="Lampietro C."/>
            <person name="Lopez Roques C."/>
            <person name="Donnadieu C."/>
            <person name="Postlethwait J."/>
            <person name="Bobe J."/>
            <person name="Dillon D."/>
            <person name="Chandos A."/>
            <person name="von Hippel F."/>
            <person name="Guiguen Y."/>
        </authorList>
    </citation>
    <scope>NUCLEOTIDE SEQUENCE</scope>
    <source>
        <strain evidence="1">YG-Jan2019</strain>
    </source>
</reference>
<dbReference type="Proteomes" id="UP001157502">
    <property type="component" value="Chromosome 8"/>
</dbReference>
<name>A0ACC2GWM1_DALPE</name>
<protein>
    <submittedName>
        <fullName evidence="1">Uncharacterized protein</fullName>
    </submittedName>
</protein>
<sequence length="633" mass="70866">MSRRRFVNFTEVKPGARDIHMMPTVVDFVTLQTQGLNIGFLGVDYANPEYSWDNNDDHDDDFVNRRGVNPYCGFSKNFLSHSSASYQTPRSYNQPPKPKQSSKDSAETAAKLIEEERKSKEKTEKKRVKKCKRRERKRLEKLKEEQLNPTKDVKVNSDSSQPSIEKVKSVNDKCNETGASAELAPSQKTLDWSDSDSSKGSSEEDDDEESVCSDSEELDMTSSFFSKAADKANRKLQLKIKPLWKEKKKTCPTYQPKAKPDKEQTDVQQAVPHTNNIENIIKRSTELAVKANEFAAIGRYHVAVEYFTAAIKCNPREFRLFGNRAFCYEKMQAYGKALADAELALSMSPHWLKGLFRKARALAGLKRYDEAVASLKAVLEQDPSSVDAARELMTIQITQLMALGFSRELSSNALIIHGTVEASLKALSKISGCLNNGNFPTVKATQPAKSDNANATSFKASISSAPLRPHQAPQRFNNNPGATSPPLTRSNNHTAEMKLYPIWVGNLVPTVTEAVLKELFEGAGHIHSMKLLRTKRCAFINYGDPHCCENAIRLHGREVDGSRISVRYPDRTPGHLGIAKDAHRAEDLPVVTATTKECFFWRNLGCNRRPSCPYRHVPEHHGIDRCNGKTSAQ</sequence>
<dbReference type="EMBL" id="CM055735">
    <property type="protein sequence ID" value="KAJ8007998.1"/>
    <property type="molecule type" value="Genomic_DNA"/>
</dbReference>